<dbReference type="STRING" id="337451.A0A443N892"/>
<reference evidence="2 3" key="1">
    <citation type="journal article" date="2019" name="Nat. Plants">
        <title>Stout camphor tree genome fills gaps in understanding of flowering plant genome evolution.</title>
        <authorList>
            <person name="Chaw S.M."/>
            <person name="Liu Y.C."/>
            <person name="Wu Y.W."/>
            <person name="Wang H.Y."/>
            <person name="Lin C.I."/>
            <person name="Wu C.S."/>
            <person name="Ke H.M."/>
            <person name="Chang L.Y."/>
            <person name="Hsu C.Y."/>
            <person name="Yang H.T."/>
            <person name="Sudianto E."/>
            <person name="Hsu M.H."/>
            <person name="Wu K.P."/>
            <person name="Wang L.N."/>
            <person name="Leebens-Mack J.H."/>
            <person name="Tsai I.J."/>
        </authorList>
    </citation>
    <scope>NUCLEOTIDE SEQUENCE [LARGE SCALE GENOMIC DNA]</scope>
    <source>
        <strain evidence="3">cv. Chaw 1501</strain>
        <tissue evidence="2">Young leaves</tissue>
    </source>
</reference>
<name>A0A443N892_9MAGN</name>
<dbReference type="GO" id="GO:0016787">
    <property type="term" value="F:hydrolase activity"/>
    <property type="evidence" value="ECO:0007669"/>
    <property type="project" value="UniProtKB-KW"/>
</dbReference>
<dbReference type="InterPro" id="IPR013094">
    <property type="entry name" value="AB_hydrolase_3"/>
</dbReference>
<evidence type="ECO:0000313" key="3">
    <source>
        <dbReference type="Proteomes" id="UP000283530"/>
    </source>
</evidence>
<dbReference type="Pfam" id="PF07859">
    <property type="entry name" value="Abhydrolase_3"/>
    <property type="match status" value="1"/>
</dbReference>
<feature type="domain" description="Alpha/beta hydrolase fold-3" evidence="1">
    <location>
        <begin position="215"/>
        <end position="438"/>
    </location>
</feature>
<dbReference type="OrthoDB" id="408631at2759"/>
<dbReference type="InterPro" id="IPR029058">
    <property type="entry name" value="AB_hydrolase_fold"/>
</dbReference>
<dbReference type="SUPFAM" id="SSF53474">
    <property type="entry name" value="alpha/beta-Hydrolases"/>
    <property type="match status" value="1"/>
</dbReference>
<evidence type="ECO:0000313" key="2">
    <source>
        <dbReference type="EMBL" id="RWR74759.1"/>
    </source>
</evidence>
<sequence length="468" mass="52089">MKNHLVRWNIVCKPIAQGGLVVRSIDEVNFALLGKWLWKVANSGTGMWRTILLKKYKIDKNGWHVPGQDYKVSGIWKSISSVKRPTRNVAYSLPFTIKGGGGKAKPSYCGLFTSHSQTPHVIRSGYCVNNMASANRAVVEDVSGWLRVFDDGSVDRSWTGPKEVEFLTSPAPPSDGEFVDGVATRDIIIDPESNLSVRIYLPEKLPDDDPKLPVILHFHGGGFCITRANCYMYYLFYTRLAKSARAICVSVEMRLAPEHRLPAAIDDCYAALLWLRALARAELTEPWLGPNADFSRVFMVGDSTGGTTVHHVSARAGSEEWSPLRLAGGVLLHPGFHRTELSRSEMEAQFETPFLTLDMINRFMALALPLGSTKEHPIMCPMGPAAPPLADLRLPPFLVVVAERDLLHDRELEYVDEMKKAGKDVELMVNRGVGHCFYLNKVAIDSDPVTATQTELMIESISNFIRNH</sequence>
<protein>
    <submittedName>
        <fullName evidence="2">Alpha/beta hydrolase fold-3</fullName>
    </submittedName>
</protein>
<keyword evidence="2" id="KW-0378">Hydrolase</keyword>
<dbReference type="EMBL" id="QPKB01000001">
    <property type="protein sequence ID" value="RWR74759.1"/>
    <property type="molecule type" value="Genomic_DNA"/>
</dbReference>
<dbReference type="PANTHER" id="PTHR23024:SF135">
    <property type="entry name" value="CELL DEATH ASSOCIATED PROTEIN"/>
    <property type="match status" value="1"/>
</dbReference>
<dbReference type="InterPro" id="IPR050466">
    <property type="entry name" value="Carboxylest/Gibb_receptor"/>
</dbReference>
<comment type="caution">
    <text evidence="2">The sequence shown here is derived from an EMBL/GenBank/DDBJ whole genome shotgun (WGS) entry which is preliminary data.</text>
</comment>
<proteinExistence type="predicted"/>
<dbReference type="Proteomes" id="UP000283530">
    <property type="component" value="Unassembled WGS sequence"/>
</dbReference>
<evidence type="ECO:0000259" key="1">
    <source>
        <dbReference type="Pfam" id="PF07859"/>
    </source>
</evidence>
<gene>
    <name evidence="2" type="ORF">CKAN_00310200</name>
</gene>
<organism evidence="2 3">
    <name type="scientific">Cinnamomum micranthum f. kanehirae</name>
    <dbReference type="NCBI Taxonomy" id="337451"/>
    <lineage>
        <taxon>Eukaryota</taxon>
        <taxon>Viridiplantae</taxon>
        <taxon>Streptophyta</taxon>
        <taxon>Embryophyta</taxon>
        <taxon>Tracheophyta</taxon>
        <taxon>Spermatophyta</taxon>
        <taxon>Magnoliopsida</taxon>
        <taxon>Magnoliidae</taxon>
        <taxon>Laurales</taxon>
        <taxon>Lauraceae</taxon>
        <taxon>Cinnamomum</taxon>
    </lineage>
</organism>
<accession>A0A443N892</accession>
<dbReference type="AlphaFoldDB" id="A0A443N892"/>
<dbReference type="Gene3D" id="3.40.50.1820">
    <property type="entry name" value="alpha/beta hydrolase"/>
    <property type="match status" value="1"/>
</dbReference>
<dbReference type="PANTHER" id="PTHR23024">
    <property type="entry name" value="ARYLACETAMIDE DEACETYLASE"/>
    <property type="match status" value="1"/>
</dbReference>
<keyword evidence="3" id="KW-1185">Reference proteome</keyword>